<organism evidence="1 2">
    <name type="scientific">Flavobacterium gillisiae</name>
    <dbReference type="NCBI Taxonomy" id="150146"/>
    <lineage>
        <taxon>Bacteria</taxon>
        <taxon>Pseudomonadati</taxon>
        <taxon>Bacteroidota</taxon>
        <taxon>Flavobacteriia</taxon>
        <taxon>Flavobacteriales</taxon>
        <taxon>Flavobacteriaceae</taxon>
        <taxon>Flavobacterium</taxon>
    </lineage>
</organism>
<protein>
    <submittedName>
        <fullName evidence="1">Uncharacterized protein</fullName>
    </submittedName>
</protein>
<dbReference type="AlphaFoldDB" id="A0A1H3WVU6"/>
<dbReference type="RefSeq" id="WP_091083597.1">
    <property type="nucleotide sequence ID" value="NZ_FNRD01000001.1"/>
</dbReference>
<accession>A0A1H3WVU6</accession>
<dbReference type="OrthoDB" id="1374516at2"/>
<dbReference type="STRING" id="150146.SAMN05443667_101266"/>
<dbReference type="Proteomes" id="UP000198951">
    <property type="component" value="Unassembled WGS sequence"/>
</dbReference>
<evidence type="ECO:0000313" key="2">
    <source>
        <dbReference type="Proteomes" id="UP000198951"/>
    </source>
</evidence>
<name>A0A1H3WVU6_9FLAO</name>
<keyword evidence="2" id="KW-1185">Reference proteome</keyword>
<proteinExistence type="predicted"/>
<dbReference type="EMBL" id="FNRD01000001">
    <property type="protein sequence ID" value="SDZ91285.1"/>
    <property type="molecule type" value="Genomic_DNA"/>
</dbReference>
<sequence>MPFYQTGTSKLKMVALMPPNEKNITWYSPIQENKKHSNTIMNGMLTRFVNGQEAAKRVVVYQFYENGALIHEIKRP</sequence>
<gene>
    <name evidence="1" type="ORF">SAMN05443667_101266</name>
</gene>
<evidence type="ECO:0000313" key="1">
    <source>
        <dbReference type="EMBL" id="SDZ91285.1"/>
    </source>
</evidence>
<reference evidence="2" key="1">
    <citation type="submission" date="2016-10" db="EMBL/GenBank/DDBJ databases">
        <authorList>
            <person name="Varghese N."/>
            <person name="Submissions S."/>
        </authorList>
    </citation>
    <scope>NUCLEOTIDE SEQUENCE [LARGE SCALE GENOMIC DNA]</scope>
    <source>
        <strain evidence="2">DSM 22376</strain>
    </source>
</reference>